<evidence type="ECO:0000256" key="5">
    <source>
        <dbReference type="ARBA" id="ARBA00022801"/>
    </source>
</evidence>
<evidence type="ECO:0000256" key="6">
    <source>
        <dbReference type="ARBA" id="ARBA00022833"/>
    </source>
</evidence>
<comment type="similarity">
    <text evidence="2">Belongs to the peptidase M3 family.</text>
</comment>
<evidence type="ECO:0000256" key="1">
    <source>
        <dbReference type="ARBA" id="ARBA00001947"/>
    </source>
</evidence>
<dbReference type="PANTHER" id="PTHR11804:SF84">
    <property type="entry name" value="SACCHAROLYSIN"/>
    <property type="match status" value="1"/>
</dbReference>
<dbReference type="GO" id="GO:0006518">
    <property type="term" value="P:peptide metabolic process"/>
    <property type="evidence" value="ECO:0007669"/>
    <property type="project" value="TreeGrafter"/>
</dbReference>
<reference evidence="9" key="1">
    <citation type="journal article" date="2014" name="Front. Microbiol.">
        <title>High frequency of phylogenetically diverse reductive dehalogenase-homologous genes in deep subseafloor sedimentary metagenomes.</title>
        <authorList>
            <person name="Kawai M."/>
            <person name="Futagami T."/>
            <person name="Toyoda A."/>
            <person name="Takaki Y."/>
            <person name="Nishi S."/>
            <person name="Hori S."/>
            <person name="Arai W."/>
            <person name="Tsubouchi T."/>
            <person name="Morono Y."/>
            <person name="Uchiyama I."/>
            <person name="Ito T."/>
            <person name="Fujiyama A."/>
            <person name="Inagaki F."/>
            <person name="Takami H."/>
        </authorList>
    </citation>
    <scope>NUCLEOTIDE SEQUENCE</scope>
    <source>
        <strain evidence="9">Expedition CK06-06</strain>
    </source>
</reference>
<keyword evidence="5" id="KW-0378">Hydrolase</keyword>
<keyword evidence="3" id="KW-0645">Protease</keyword>
<dbReference type="Gene3D" id="1.10.1370.10">
    <property type="entry name" value="Neurolysin, domain 3"/>
    <property type="match status" value="1"/>
</dbReference>
<keyword evidence="7" id="KW-0482">Metalloprotease</keyword>
<name>X0YIW2_9ZZZZ</name>
<dbReference type="EMBL" id="BART01005981">
    <property type="protein sequence ID" value="GAG55959.1"/>
    <property type="molecule type" value="Genomic_DNA"/>
</dbReference>
<dbReference type="InterPro" id="IPR001567">
    <property type="entry name" value="Pept_M3A_M3B_dom"/>
</dbReference>
<dbReference type="InterPro" id="IPR024077">
    <property type="entry name" value="Neurolysin/TOP_dom2"/>
</dbReference>
<dbReference type="SUPFAM" id="SSF55486">
    <property type="entry name" value="Metalloproteases ('zincins'), catalytic domain"/>
    <property type="match status" value="1"/>
</dbReference>
<evidence type="ECO:0000256" key="2">
    <source>
        <dbReference type="ARBA" id="ARBA00006040"/>
    </source>
</evidence>
<feature type="domain" description="Peptidase M3A/M3B catalytic" evidence="8">
    <location>
        <begin position="1"/>
        <end position="139"/>
    </location>
</feature>
<evidence type="ECO:0000256" key="7">
    <source>
        <dbReference type="ARBA" id="ARBA00023049"/>
    </source>
</evidence>
<keyword evidence="6" id="KW-0862">Zinc</keyword>
<evidence type="ECO:0000256" key="4">
    <source>
        <dbReference type="ARBA" id="ARBA00022723"/>
    </source>
</evidence>
<protein>
    <recommendedName>
        <fullName evidence="8">Peptidase M3A/M3B catalytic domain-containing protein</fullName>
    </recommendedName>
</protein>
<dbReference type="AlphaFoldDB" id="X0YIW2"/>
<accession>X0YIW2</accession>
<comment type="caution">
    <text evidence="9">The sequence shown here is derived from an EMBL/GenBank/DDBJ whole genome shotgun (WGS) entry which is preliminary data.</text>
</comment>
<dbReference type="PANTHER" id="PTHR11804">
    <property type="entry name" value="PROTEASE M3 THIMET OLIGOPEPTIDASE-RELATED"/>
    <property type="match status" value="1"/>
</dbReference>
<proteinExistence type="inferred from homology"/>
<comment type="cofactor">
    <cofactor evidence="1">
        <name>Zn(2+)</name>
        <dbReference type="ChEBI" id="CHEBI:29105"/>
    </cofactor>
</comment>
<dbReference type="GO" id="GO:0006508">
    <property type="term" value="P:proteolysis"/>
    <property type="evidence" value="ECO:0007669"/>
    <property type="project" value="UniProtKB-KW"/>
</dbReference>
<dbReference type="GO" id="GO:0046872">
    <property type="term" value="F:metal ion binding"/>
    <property type="evidence" value="ECO:0007669"/>
    <property type="project" value="UniProtKB-KW"/>
</dbReference>
<evidence type="ECO:0000313" key="9">
    <source>
        <dbReference type="EMBL" id="GAG55959.1"/>
    </source>
</evidence>
<evidence type="ECO:0000256" key="3">
    <source>
        <dbReference type="ARBA" id="ARBA00022670"/>
    </source>
</evidence>
<sequence>LDRMLKAKLVDVGVFTIRQVFYSLIDMNFHTTPVEDTTTEWYKKFTEITGFEIPPNTTPDANIGHLMGGYEAGYYGYLWSRVYAEDIFTKFEKNGYLDEKTGLEYREKILAPGGSRNPDEMVKDFLGRKSNNKAFLKFLGIDN</sequence>
<dbReference type="InterPro" id="IPR045090">
    <property type="entry name" value="Pept_M3A_M3B"/>
</dbReference>
<feature type="non-terminal residue" evidence="9">
    <location>
        <position position="1"/>
    </location>
</feature>
<dbReference type="Pfam" id="PF01432">
    <property type="entry name" value="Peptidase_M3"/>
    <property type="match status" value="1"/>
</dbReference>
<dbReference type="GO" id="GO:0004222">
    <property type="term" value="F:metalloendopeptidase activity"/>
    <property type="evidence" value="ECO:0007669"/>
    <property type="project" value="InterPro"/>
</dbReference>
<evidence type="ECO:0000259" key="8">
    <source>
        <dbReference type="Pfam" id="PF01432"/>
    </source>
</evidence>
<keyword evidence="4" id="KW-0479">Metal-binding</keyword>
<organism evidence="9">
    <name type="scientific">marine sediment metagenome</name>
    <dbReference type="NCBI Taxonomy" id="412755"/>
    <lineage>
        <taxon>unclassified sequences</taxon>
        <taxon>metagenomes</taxon>
        <taxon>ecological metagenomes</taxon>
    </lineage>
</organism>
<gene>
    <name evidence="9" type="ORF">S01H4_13591</name>
</gene>